<dbReference type="EMBL" id="RZGK01000011">
    <property type="protein sequence ID" value="KAF9695620.1"/>
    <property type="molecule type" value="Genomic_DNA"/>
</dbReference>
<evidence type="ECO:0000313" key="7">
    <source>
        <dbReference type="Proteomes" id="UP000651452"/>
    </source>
</evidence>
<dbReference type="PANTHER" id="PTHR24276">
    <property type="entry name" value="POLYSERASE-RELATED"/>
    <property type="match status" value="1"/>
</dbReference>
<organism evidence="6 7">
    <name type="scientific">Ascochyta lentis</name>
    <dbReference type="NCBI Taxonomy" id="205686"/>
    <lineage>
        <taxon>Eukaryota</taxon>
        <taxon>Fungi</taxon>
        <taxon>Dikarya</taxon>
        <taxon>Ascomycota</taxon>
        <taxon>Pezizomycotina</taxon>
        <taxon>Dothideomycetes</taxon>
        <taxon>Pleosporomycetidae</taxon>
        <taxon>Pleosporales</taxon>
        <taxon>Pleosporineae</taxon>
        <taxon>Didymellaceae</taxon>
        <taxon>Ascochyta</taxon>
    </lineage>
</organism>
<feature type="compositionally biased region" description="Polar residues" evidence="3">
    <location>
        <begin position="280"/>
        <end position="289"/>
    </location>
</feature>
<reference evidence="6" key="2">
    <citation type="submission" date="2020-09" db="EMBL/GenBank/DDBJ databases">
        <title>Reference genome assembly for Australian Ascochyta lentis isolate Al4.</title>
        <authorList>
            <person name="Lee R.C."/>
            <person name="Farfan-Caceres L.M."/>
            <person name="Debler J.W."/>
            <person name="Williams A.H."/>
            <person name="Henares B.M."/>
        </authorList>
    </citation>
    <scope>NUCLEOTIDE SEQUENCE</scope>
    <source>
        <strain evidence="6">Al4</strain>
    </source>
</reference>
<feature type="domain" description="Peptidase S1" evidence="5">
    <location>
        <begin position="41"/>
        <end position="378"/>
    </location>
</feature>
<dbReference type="Pfam" id="PF00089">
    <property type="entry name" value="Trypsin"/>
    <property type="match status" value="1"/>
</dbReference>
<evidence type="ECO:0000256" key="2">
    <source>
        <dbReference type="ARBA" id="ARBA00023157"/>
    </source>
</evidence>
<feature type="chain" id="PRO_5034534673" description="Peptidase S1 domain-containing protein" evidence="4">
    <location>
        <begin position="23"/>
        <end position="410"/>
    </location>
</feature>
<dbReference type="InterPro" id="IPR009003">
    <property type="entry name" value="Peptidase_S1_PA"/>
</dbReference>
<dbReference type="CDD" id="cd00190">
    <property type="entry name" value="Tryp_SPc"/>
    <property type="match status" value="1"/>
</dbReference>
<dbReference type="InterPro" id="IPR043504">
    <property type="entry name" value="Peptidase_S1_PA_chymotrypsin"/>
</dbReference>
<dbReference type="OrthoDB" id="3795305at2759"/>
<dbReference type="InterPro" id="IPR018114">
    <property type="entry name" value="TRYPSIN_HIS"/>
</dbReference>
<keyword evidence="4" id="KW-0732">Signal</keyword>
<evidence type="ECO:0000313" key="6">
    <source>
        <dbReference type="EMBL" id="KAF9695620.1"/>
    </source>
</evidence>
<keyword evidence="7" id="KW-1185">Reference proteome</keyword>
<dbReference type="SMART" id="SM00020">
    <property type="entry name" value="Tryp_SPc"/>
    <property type="match status" value="1"/>
</dbReference>
<dbReference type="GO" id="GO:0004252">
    <property type="term" value="F:serine-type endopeptidase activity"/>
    <property type="evidence" value="ECO:0007669"/>
    <property type="project" value="InterPro"/>
</dbReference>
<dbReference type="PANTHER" id="PTHR24276:SF98">
    <property type="entry name" value="FI18310P1-RELATED"/>
    <property type="match status" value="1"/>
</dbReference>
<feature type="signal peptide" evidence="4">
    <location>
        <begin position="1"/>
        <end position="22"/>
    </location>
</feature>
<feature type="compositionally biased region" description="Basic and acidic residues" evidence="3">
    <location>
        <begin position="290"/>
        <end position="300"/>
    </location>
</feature>
<dbReference type="Gene3D" id="2.40.10.10">
    <property type="entry name" value="Trypsin-like serine proteases"/>
    <property type="match status" value="2"/>
</dbReference>
<dbReference type="PROSITE" id="PS00134">
    <property type="entry name" value="TRYPSIN_HIS"/>
    <property type="match status" value="1"/>
</dbReference>
<comment type="similarity">
    <text evidence="1">Belongs to the peptidase S1 family.</text>
</comment>
<keyword evidence="2" id="KW-1015">Disulfide bond</keyword>
<sequence>MHPKSVLAGLLAPALILGASFAEKDSEDRNKSSSNIIQPRIVGGRYALEGEFPFVVSVQSVGLLGLFASHLCGGSLLNANTVLSAAHCFYDRSASSFRIRAGSLDKASGGILVRVSSIKIHPNYDASSSEDLATSFDYDVAILKLATSIPMSSTIDYVSVAASGSDPVASTDVTTAGWSFPLASESGFANKYGYAPPNEDYRKLFWRQATVLNSQHGAFSCPPSARWLIPDEARTCKPVFIAHSVLLAIWLLRETLAEDALPNNAWFKLVFAAQDLASTRQLPEPSQTEAPKESENHKEPVPGQAGQDEPARTSDVTNKNRHAKRAQVLKLDAAQAKKKLELGLIAPPKKAPHKEHSAYRSISQQDKPLISWILKQPIDKDNNLYSSAAAPYITASSIVNKARAISNATS</sequence>
<dbReference type="SUPFAM" id="SSF50494">
    <property type="entry name" value="Trypsin-like serine proteases"/>
    <property type="match status" value="1"/>
</dbReference>
<dbReference type="AlphaFoldDB" id="A0A8H7MI78"/>
<dbReference type="InterPro" id="IPR050430">
    <property type="entry name" value="Peptidase_S1"/>
</dbReference>
<evidence type="ECO:0000256" key="3">
    <source>
        <dbReference type="SAM" id="MobiDB-lite"/>
    </source>
</evidence>
<reference evidence="6" key="1">
    <citation type="submission" date="2018-12" db="EMBL/GenBank/DDBJ databases">
        <authorList>
            <person name="Syme R.A."/>
            <person name="Farfan-Caceres L."/>
            <person name="Lichtenzveig J."/>
        </authorList>
    </citation>
    <scope>NUCLEOTIDE SEQUENCE</scope>
    <source>
        <strain evidence="6">Al4</strain>
    </source>
</reference>
<dbReference type="InterPro" id="IPR001254">
    <property type="entry name" value="Trypsin_dom"/>
</dbReference>
<evidence type="ECO:0000256" key="1">
    <source>
        <dbReference type="ARBA" id="ARBA00007664"/>
    </source>
</evidence>
<dbReference type="InterPro" id="IPR001314">
    <property type="entry name" value="Peptidase_S1A"/>
</dbReference>
<name>A0A8H7MI78_9PLEO</name>
<evidence type="ECO:0000259" key="5">
    <source>
        <dbReference type="PROSITE" id="PS50240"/>
    </source>
</evidence>
<proteinExistence type="inferred from homology"/>
<evidence type="ECO:0000256" key="4">
    <source>
        <dbReference type="SAM" id="SignalP"/>
    </source>
</evidence>
<dbReference type="FunFam" id="2.40.10.10:FF:000068">
    <property type="entry name" value="transmembrane protease serine 2"/>
    <property type="match status" value="1"/>
</dbReference>
<gene>
    <name evidence="6" type="ORF">EKO04_006295</name>
</gene>
<dbReference type="PROSITE" id="PS50240">
    <property type="entry name" value="TRYPSIN_DOM"/>
    <property type="match status" value="1"/>
</dbReference>
<comment type="caution">
    <text evidence="6">The sequence shown here is derived from an EMBL/GenBank/DDBJ whole genome shotgun (WGS) entry which is preliminary data.</text>
</comment>
<dbReference type="PRINTS" id="PR00722">
    <property type="entry name" value="CHYMOTRYPSIN"/>
</dbReference>
<feature type="region of interest" description="Disordered" evidence="3">
    <location>
        <begin position="280"/>
        <end position="324"/>
    </location>
</feature>
<accession>A0A8H7MI78</accession>
<dbReference type="GO" id="GO:0006508">
    <property type="term" value="P:proteolysis"/>
    <property type="evidence" value="ECO:0007669"/>
    <property type="project" value="InterPro"/>
</dbReference>
<protein>
    <recommendedName>
        <fullName evidence="5">Peptidase S1 domain-containing protein</fullName>
    </recommendedName>
</protein>
<dbReference type="Proteomes" id="UP000651452">
    <property type="component" value="Unassembled WGS sequence"/>
</dbReference>